<dbReference type="AlphaFoldDB" id="A0A843VGH2"/>
<protein>
    <recommendedName>
        <fullName evidence="2">Retrotransposon gag domain-containing protein</fullName>
    </recommendedName>
</protein>
<dbReference type="Pfam" id="PF03732">
    <property type="entry name" value="Retrotrans_gag"/>
    <property type="match status" value="1"/>
</dbReference>
<reference evidence="3" key="1">
    <citation type="submission" date="2017-07" db="EMBL/GenBank/DDBJ databases">
        <title>Taro Niue Genome Assembly and Annotation.</title>
        <authorList>
            <person name="Atibalentja N."/>
            <person name="Keating K."/>
            <person name="Fields C.J."/>
        </authorList>
    </citation>
    <scope>NUCLEOTIDE SEQUENCE</scope>
    <source>
        <strain evidence="3">Niue_2</strain>
        <tissue evidence="3">Leaf</tissue>
    </source>
</reference>
<dbReference type="OrthoDB" id="694489at2759"/>
<feature type="compositionally biased region" description="Polar residues" evidence="1">
    <location>
        <begin position="252"/>
        <end position="266"/>
    </location>
</feature>
<evidence type="ECO:0000313" key="3">
    <source>
        <dbReference type="EMBL" id="MQL97802.1"/>
    </source>
</evidence>
<accession>A0A843VGH2</accession>
<evidence type="ECO:0000256" key="1">
    <source>
        <dbReference type="SAM" id="MobiDB-lite"/>
    </source>
</evidence>
<feature type="domain" description="Retrotransposon gag" evidence="2">
    <location>
        <begin position="162"/>
        <end position="216"/>
    </location>
</feature>
<evidence type="ECO:0000313" key="4">
    <source>
        <dbReference type="Proteomes" id="UP000652761"/>
    </source>
</evidence>
<evidence type="ECO:0000259" key="2">
    <source>
        <dbReference type="Pfam" id="PF03732"/>
    </source>
</evidence>
<organism evidence="3 4">
    <name type="scientific">Colocasia esculenta</name>
    <name type="common">Wild taro</name>
    <name type="synonym">Arum esculentum</name>
    <dbReference type="NCBI Taxonomy" id="4460"/>
    <lineage>
        <taxon>Eukaryota</taxon>
        <taxon>Viridiplantae</taxon>
        <taxon>Streptophyta</taxon>
        <taxon>Embryophyta</taxon>
        <taxon>Tracheophyta</taxon>
        <taxon>Spermatophyta</taxon>
        <taxon>Magnoliopsida</taxon>
        <taxon>Liliopsida</taxon>
        <taxon>Araceae</taxon>
        <taxon>Aroideae</taxon>
        <taxon>Colocasieae</taxon>
        <taxon>Colocasia</taxon>
    </lineage>
</organism>
<name>A0A843VGH2_COLES</name>
<sequence>MVCCFVFSQTSVYGIPCEASAHSWEIDSGQARYQFNGLGRGVPSQLVSEQVVMADRRDWGGGGDDPEESTQRMIERIWESLTEIRMRMNQQTLVPLVVGEAVPVAPVPPPPGVEVPFVAPVPPSPPVIATEEPVVQVERFLRLQPPTYTGGPNPDTAEHWIHEIDRQAKREQFRTLQQGETSVLEYQMRLMALSRYAPYVVMDNAMMVEYFIRGLRLDLQTTVIPLMCRTVEEAAQRVATLERVVRTRQAGESGSGSFQLPQQSVGVSKGKASVGPSSSGFGKWGKKLKQAFKGKRRGWGGRQQVQ</sequence>
<proteinExistence type="predicted"/>
<dbReference type="EMBL" id="NMUH01002101">
    <property type="protein sequence ID" value="MQL97802.1"/>
    <property type="molecule type" value="Genomic_DNA"/>
</dbReference>
<gene>
    <name evidence="3" type="ORF">Taro_030504</name>
</gene>
<dbReference type="Proteomes" id="UP000652761">
    <property type="component" value="Unassembled WGS sequence"/>
</dbReference>
<feature type="region of interest" description="Disordered" evidence="1">
    <location>
        <begin position="252"/>
        <end position="285"/>
    </location>
</feature>
<dbReference type="InterPro" id="IPR005162">
    <property type="entry name" value="Retrotrans_gag_dom"/>
</dbReference>
<comment type="caution">
    <text evidence="3">The sequence shown here is derived from an EMBL/GenBank/DDBJ whole genome shotgun (WGS) entry which is preliminary data.</text>
</comment>
<keyword evidence="4" id="KW-1185">Reference proteome</keyword>